<organism evidence="1 2">
    <name type="scientific">Acinetobacter variabilis</name>
    <dbReference type="NCBI Taxonomy" id="70346"/>
    <lineage>
        <taxon>Bacteria</taxon>
        <taxon>Pseudomonadati</taxon>
        <taxon>Pseudomonadota</taxon>
        <taxon>Gammaproteobacteria</taxon>
        <taxon>Moraxellales</taxon>
        <taxon>Moraxellaceae</taxon>
        <taxon>Acinetobacter</taxon>
    </lineage>
</organism>
<dbReference type="GO" id="GO:0005737">
    <property type="term" value="C:cytoplasm"/>
    <property type="evidence" value="ECO:0007669"/>
    <property type="project" value="TreeGrafter"/>
</dbReference>
<dbReference type="PANTHER" id="PTHR43344">
    <property type="entry name" value="PHOSPHOSERINE PHOSPHATASE"/>
    <property type="match status" value="1"/>
</dbReference>
<dbReference type="Gene3D" id="3.40.50.1000">
    <property type="entry name" value="HAD superfamily/HAD-like"/>
    <property type="match status" value="1"/>
</dbReference>
<dbReference type="InterPro" id="IPR036412">
    <property type="entry name" value="HAD-like_sf"/>
</dbReference>
<evidence type="ECO:0000313" key="2">
    <source>
        <dbReference type="Proteomes" id="UP000596079"/>
    </source>
</evidence>
<evidence type="ECO:0000313" key="1">
    <source>
        <dbReference type="EMBL" id="QQN89213.1"/>
    </source>
</evidence>
<dbReference type="GO" id="GO:0036424">
    <property type="term" value="F:L-phosphoserine phosphatase activity"/>
    <property type="evidence" value="ECO:0007669"/>
    <property type="project" value="TreeGrafter"/>
</dbReference>
<sequence>MHAPHQKHKTLALFDFDGTLYPYDSFTGFIFYALKKRQILKRGIRILPWIQAYYLKLYPAHAMRPKLYYTMFKNSHAQEIQQLAEEYAQQLVLRLNPKLLKQLRQHQQLGHQVVLVSASLDLYLKPVCTYLGIDLICSEVEILKGKMTGLYNTPDCSKDQKKSRILEKYNLEDYAEIYAYGNSEEDEAMLSLAHYAYLEGRDKVLPLLEMNLSESELKIIN</sequence>
<dbReference type="SUPFAM" id="SSF56784">
    <property type="entry name" value="HAD-like"/>
    <property type="match status" value="1"/>
</dbReference>
<gene>
    <name evidence="1" type="ORF">IAQ69_06045</name>
</gene>
<protein>
    <submittedName>
        <fullName evidence="1">Haloacid dehalogenase-like hydrolase</fullName>
    </submittedName>
</protein>
<dbReference type="EMBL" id="CP060811">
    <property type="protein sequence ID" value="QQN89213.1"/>
    <property type="molecule type" value="Genomic_DNA"/>
</dbReference>
<dbReference type="AlphaFoldDB" id="A0A7T7WL00"/>
<dbReference type="RefSeq" id="WP_200230500.1">
    <property type="nucleotide sequence ID" value="NZ_CP060811.1"/>
</dbReference>
<dbReference type="GO" id="GO:0000287">
    <property type="term" value="F:magnesium ion binding"/>
    <property type="evidence" value="ECO:0007669"/>
    <property type="project" value="TreeGrafter"/>
</dbReference>
<name>A0A7T7WL00_9GAMM</name>
<dbReference type="Proteomes" id="UP000596079">
    <property type="component" value="Chromosome"/>
</dbReference>
<dbReference type="InterPro" id="IPR023214">
    <property type="entry name" value="HAD_sf"/>
</dbReference>
<dbReference type="NCBIfam" id="TIGR01488">
    <property type="entry name" value="HAD-SF-IB"/>
    <property type="match status" value="1"/>
</dbReference>
<dbReference type="InterPro" id="IPR050582">
    <property type="entry name" value="HAD-like_SerB"/>
</dbReference>
<dbReference type="Pfam" id="PF12710">
    <property type="entry name" value="HAD"/>
    <property type="match status" value="1"/>
</dbReference>
<dbReference type="GO" id="GO:0006564">
    <property type="term" value="P:L-serine biosynthetic process"/>
    <property type="evidence" value="ECO:0007669"/>
    <property type="project" value="TreeGrafter"/>
</dbReference>
<dbReference type="PANTHER" id="PTHR43344:SF14">
    <property type="entry name" value="HAD-IB FAMILY HYDROLASE"/>
    <property type="match status" value="1"/>
</dbReference>
<keyword evidence="1" id="KW-0378">Hydrolase</keyword>
<accession>A0A7T7WL00</accession>
<dbReference type="Gene3D" id="1.20.1440.100">
    <property type="entry name" value="SG protein - dephosphorylation function"/>
    <property type="match status" value="1"/>
</dbReference>
<reference evidence="1 2" key="1">
    <citation type="submission" date="2020-08" db="EMBL/GenBank/DDBJ databases">
        <title>Emergence of ISAba1-mediated novel tet(X) in Acinetobacter variabilis from a chicken farm.</title>
        <authorList>
            <person name="Peng K."/>
            <person name="Li R."/>
        </authorList>
    </citation>
    <scope>NUCLEOTIDE SEQUENCE [LARGE SCALE GENOMIC DNA]</scope>
    <source>
        <strain evidence="1 2">XM9F202-2</strain>
    </source>
</reference>
<proteinExistence type="predicted"/>